<dbReference type="PANTHER" id="PTHR47234:SF2">
    <property type="entry name" value="TONB-DEPENDENT RECEPTOR"/>
    <property type="match status" value="1"/>
</dbReference>
<dbReference type="Pfam" id="PF07715">
    <property type="entry name" value="Plug"/>
    <property type="match status" value="1"/>
</dbReference>
<dbReference type="HOGENOM" id="CLU_010745_0_0_0"/>
<evidence type="ECO:0000313" key="15">
    <source>
        <dbReference type="Proteomes" id="UP000007013"/>
    </source>
</evidence>
<feature type="domain" description="TonB-dependent receptor-like beta-barrel" evidence="12">
    <location>
        <begin position="427"/>
        <end position="921"/>
    </location>
</feature>
<feature type="domain" description="TonB-dependent receptor plug" evidence="13">
    <location>
        <begin position="61"/>
        <end position="179"/>
    </location>
</feature>
<dbReference type="OrthoDB" id="176248at2"/>
<comment type="similarity">
    <text evidence="8 9">Belongs to the TonB-dependent receptor family.</text>
</comment>
<dbReference type="Gene3D" id="2.40.170.20">
    <property type="entry name" value="TonB-dependent receptor, beta-barrel domain"/>
    <property type="match status" value="1"/>
</dbReference>
<dbReference type="eggNOG" id="COG4771">
    <property type="taxonomic scope" value="Bacteria"/>
</dbReference>
<evidence type="ECO:0000256" key="11">
    <source>
        <dbReference type="SAM" id="SignalP"/>
    </source>
</evidence>
<dbReference type="Gene3D" id="2.170.130.10">
    <property type="entry name" value="TonB-dependent receptor, plug domain"/>
    <property type="match status" value="1"/>
</dbReference>
<dbReference type="KEGG" id="ote:Oter_0708"/>
<keyword evidence="4 8" id="KW-0812">Transmembrane</keyword>
<dbReference type="PANTHER" id="PTHR47234">
    <property type="match status" value="1"/>
</dbReference>
<evidence type="ECO:0000259" key="12">
    <source>
        <dbReference type="Pfam" id="PF00593"/>
    </source>
</evidence>
<organism evidence="14 15">
    <name type="scientific">Opitutus terrae (strain DSM 11246 / JCM 15787 / PB90-1)</name>
    <dbReference type="NCBI Taxonomy" id="452637"/>
    <lineage>
        <taxon>Bacteria</taxon>
        <taxon>Pseudomonadati</taxon>
        <taxon>Verrucomicrobiota</taxon>
        <taxon>Opitutia</taxon>
        <taxon>Opitutales</taxon>
        <taxon>Opitutaceae</taxon>
        <taxon>Opitutus</taxon>
    </lineage>
</organism>
<evidence type="ECO:0000256" key="2">
    <source>
        <dbReference type="ARBA" id="ARBA00022448"/>
    </source>
</evidence>
<evidence type="ECO:0000256" key="10">
    <source>
        <dbReference type="SAM" id="MobiDB-lite"/>
    </source>
</evidence>
<keyword evidence="3 8" id="KW-1134">Transmembrane beta strand</keyword>
<dbReference type="PROSITE" id="PS52016">
    <property type="entry name" value="TONB_DEPENDENT_REC_3"/>
    <property type="match status" value="1"/>
</dbReference>
<evidence type="ECO:0000313" key="14">
    <source>
        <dbReference type="EMBL" id="ACB73997.1"/>
    </source>
</evidence>
<sequence length="956" mass="105055">MNLLLHRKLRVGLSLCALTGLLAVVSANAQTTATETQEEQKTITLEKYDVTGSRIRRLDAETVSPVLQMTAQEISIKGFTTLGDALRAMPYNSGQALTPTDSGTSFTPGVSTINLRGLGNNSTLVLINGRRGVPYASPGFNGFQTVFDMNSIPAAAIESVEILKDGGSALYGSDAVAGVVNVKLRRDYEGLSSTVQIGDYFNTGGFFKKASAVIGTSSAKTSVVTALSWEQRDAVFARDLYYTRNADKIEFKNKGHAYWTVHNLQGSGYNTPQEYFTAMELTDPVNDLGLGDNTSSRGYPGRAYVGGRAYTFTNPTSTPTVAGATPGTNWYNYQVENGLFPEYRQLSFYTSLRYDVNEKLYAFAEMSFSRMQTEVNSASTPADLENSHGLTTGSANVNPTNSPGTSESEWGLHIPAYNPYNPWAVDIFRGNRRMWENGPRINDVTSDTPRFLVGLGGTLANDWTWEFGAMYSKNTVDNLNRGTVPDYRLQQALMGLTRQGDGSLSWDPTTPQAGRVYYNWFGENEAAMANFLTVDNPNQAYLEYKNFDISTTGSVFESLPAGAIGVAVGAEHRQEKFGNVKSDLNATGNVLGGSEGTSSYGTRELTAIYVEADIPLLKNAPLAKSLELQVAGRYEDYSDDGFARQARPKLGLKWRPLDWLVVRGSYAKSFKAPDMAYLYTSSQTSFTSSQILDPVTGSEIDQLQIVTGGNPNLAPELTDTYYAGVVISPRGKLDGLNVSVDWFQFDQKNLLAQLSDFYGYNQFLSEAAAGNSLFADKVVRDQSGEVLFIRDDYANISTGKYAGMDVDVNYTWKSGTWGTIFAGIQVTWIDQLLTDGDNLVGGYLVPRLNGTSTISWNKGDWGVNLFGVFRGRREYHALYGSLAAEEDLYYNYDIKSQYTQNVSVTYRGFRDLELSVGVNNIFDQQPPLDFFDGTGTTSGVNDPEPAFWYMRAEMKF</sequence>
<dbReference type="InterPro" id="IPR012910">
    <property type="entry name" value="Plug_dom"/>
</dbReference>
<feature type="compositionally biased region" description="Polar residues" evidence="10">
    <location>
        <begin position="388"/>
        <end position="408"/>
    </location>
</feature>
<accession>B1ZUF4</accession>
<evidence type="ECO:0000256" key="3">
    <source>
        <dbReference type="ARBA" id="ARBA00022452"/>
    </source>
</evidence>
<evidence type="ECO:0000256" key="6">
    <source>
        <dbReference type="ARBA" id="ARBA00023136"/>
    </source>
</evidence>
<dbReference type="EMBL" id="CP001032">
    <property type="protein sequence ID" value="ACB73997.1"/>
    <property type="molecule type" value="Genomic_DNA"/>
</dbReference>
<comment type="subcellular location">
    <subcellularLocation>
        <location evidence="1 8">Cell outer membrane</location>
        <topology evidence="1 8">Multi-pass membrane protein</topology>
    </subcellularLocation>
</comment>
<keyword evidence="14" id="KW-0675">Receptor</keyword>
<evidence type="ECO:0000256" key="5">
    <source>
        <dbReference type="ARBA" id="ARBA00023077"/>
    </source>
</evidence>
<evidence type="ECO:0000256" key="4">
    <source>
        <dbReference type="ARBA" id="ARBA00022692"/>
    </source>
</evidence>
<keyword evidence="6 8" id="KW-0472">Membrane</keyword>
<gene>
    <name evidence="14" type="ordered locus">Oter_0708</name>
</gene>
<dbReference type="Pfam" id="PF00593">
    <property type="entry name" value="TonB_dep_Rec_b-barrel"/>
    <property type="match status" value="1"/>
</dbReference>
<dbReference type="SUPFAM" id="SSF56935">
    <property type="entry name" value="Porins"/>
    <property type="match status" value="1"/>
</dbReference>
<proteinExistence type="inferred from homology"/>
<keyword evidence="2 8" id="KW-0813">Transport</keyword>
<keyword evidence="5 9" id="KW-0798">TonB box</keyword>
<dbReference type="eggNOG" id="COG1629">
    <property type="taxonomic scope" value="Bacteria"/>
</dbReference>
<dbReference type="InterPro" id="IPR039426">
    <property type="entry name" value="TonB-dep_rcpt-like"/>
</dbReference>
<feature type="chain" id="PRO_5002772717" evidence="11">
    <location>
        <begin position="30"/>
        <end position="956"/>
    </location>
</feature>
<name>B1ZUF4_OPITP</name>
<feature type="signal peptide" evidence="11">
    <location>
        <begin position="1"/>
        <end position="29"/>
    </location>
</feature>
<dbReference type="AlphaFoldDB" id="B1ZUF4"/>
<evidence type="ECO:0000259" key="13">
    <source>
        <dbReference type="Pfam" id="PF07715"/>
    </source>
</evidence>
<protein>
    <submittedName>
        <fullName evidence="14">TonB-dependent receptor</fullName>
    </submittedName>
</protein>
<evidence type="ECO:0000256" key="1">
    <source>
        <dbReference type="ARBA" id="ARBA00004571"/>
    </source>
</evidence>
<reference evidence="14 15" key="1">
    <citation type="journal article" date="2011" name="J. Bacteriol.">
        <title>Genome sequence of the verrucomicrobium Opitutus terrae PB90-1, an abundant inhabitant of rice paddy soil ecosystems.</title>
        <authorList>
            <person name="van Passel M.W."/>
            <person name="Kant R."/>
            <person name="Palva A."/>
            <person name="Copeland A."/>
            <person name="Lucas S."/>
            <person name="Lapidus A."/>
            <person name="Glavina del Rio T."/>
            <person name="Pitluck S."/>
            <person name="Goltsman E."/>
            <person name="Clum A."/>
            <person name="Sun H."/>
            <person name="Schmutz J."/>
            <person name="Larimer F.W."/>
            <person name="Land M.L."/>
            <person name="Hauser L."/>
            <person name="Kyrpides N."/>
            <person name="Mikhailova N."/>
            <person name="Richardson P.P."/>
            <person name="Janssen P.H."/>
            <person name="de Vos W.M."/>
            <person name="Smidt H."/>
        </authorList>
    </citation>
    <scope>NUCLEOTIDE SEQUENCE [LARGE SCALE GENOMIC DNA]</scope>
    <source>
        <strain evidence="15">DSM 11246 / JCM 15787 / PB90-1</strain>
    </source>
</reference>
<evidence type="ECO:0000256" key="7">
    <source>
        <dbReference type="ARBA" id="ARBA00023237"/>
    </source>
</evidence>
<dbReference type="InterPro" id="IPR036942">
    <property type="entry name" value="Beta-barrel_TonB_sf"/>
</dbReference>
<evidence type="ECO:0000256" key="8">
    <source>
        <dbReference type="PROSITE-ProRule" id="PRU01360"/>
    </source>
</evidence>
<dbReference type="InterPro" id="IPR037066">
    <property type="entry name" value="Plug_dom_sf"/>
</dbReference>
<feature type="region of interest" description="Disordered" evidence="10">
    <location>
        <begin position="380"/>
        <end position="408"/>
    </location>
</feature>
<dbReference type="RefSeq" id="WP_012373535.1">
    <property type="nucleotide sequence ID" value="NC_010571.1"/>
</dbReference>
<evidence type="ECO:0000256" key="9">
    <source>
        <dbReference type="RuleBase" id="RU003357"/>
    </source>
</evidence>
<keyword evidence="11" id="KW-0732">Signal</keyword>
<dbReference type="Proteomes" id="UP000007013">
    <property type="component" value="Chromosome"/>
</dbReference>
<dbReference type="STRING" id="452637.Oter_0708"/>
<dbReference type="InterPro" id="IPR000531">
    <property type="entry name" value="Beta-barrel_TonB"/>
</dbReference>
<dbReference type="GO" id="GO:0009279">
    <property type="term" value="C:cell outer membrane"/>
    <property type="evidence" value="ECO:0007669"/>
    <property type="project" value="UniProtKB-SubCell"/>
</dbReference>
<keyword evidence="15" id="KW-1185">Reference proteome</keyword>
<keyword evidence="7 8" id="KW-0998">Cell outer membrane</keyword>